<keyword evidence="5 9" id="KW-0472">Membrane</keyword>
<evidence type="ECO:0000313" key="12">
    <source>
        <dbReference type="Proteomes" id="UP000053718"/>
    </source>
</evidence>
<dbReference type="InterPro" id="IPR012160">
    <property type="entry name" value="LtaS-like"/>
</dbReference>
<evidence type="ECO:0000256" key="1">
    <source>
        <dbReference type="ARBA" id="ARBA00004651"/>
    </source>
</evidence>
<dbReference type="PANTHER" id="PTHR47371:SF3">
    <property type="entry name" value="PHOSPHOGLYCEROL TRANSFERASE I"/>
    <property type="match status" value="1"/>
</dbReference>
<feature type="binding site" evidence="8">
    <location>
        <position position="512"/>
    </location>
    <ligand>
        <name>Mn(2+)</name>
        <dbReference type="ChEBI" id="CHEBI:29035"/>
    </ligand>
</feature>
<dbReference type="PANTHER" id="PTHR47371">
    <property type="entry name" value="LIPOTEICHOIC ACID SYNTHASE"/>
    <property type="match status" value="1"/>
</dbReference>
<dbReference type="STRING" id="1517416.IDAT_07390"/>
<evidence type="ECO:0000256" key="4">
    <source>
        <dbReference type="ARBA" id="ARBA00022989"/>
    </source>
</evidence>
<organism evidence="11 12">
    <name type="scientific">Pseudidiomarina atlantica</name>
    <dbReference type="NCBI Taxonomy" id="1517416"/>
    <lineage>
        <taxon>Bacteria</taxon>
        <taxon>Pseudomonadati</taxon>
        <taxon>Pseudomonadota</taxon>
        <taxon>Gammaproteobacteria</taxon>
        <taxon>Alteromonadales</taxon>
        <taxon>Idiomarinaceae</taxon>
        <taxon>Pseudidiomarina</taxon>
    </lineage>
</organism>
<dbReference type="Pfam" id="PF00884">
    <property type="entry name" value="Sulfatase"/>
    <property type="match status" value="1"/>
</dbReference>
<feature type="binding site" evidence="8">
    <location>
        <position position="513"/>
    </location>
    <ligand>
        <name>Mn(2+)</name>
        <dbReference type="ChEBI" id="CHEBI:29035"/>
    </ligand>
</feature>
<feature type="binding site" evidence="8">
    <location>
        <position position="301"/>
    </location>
    <ligand>
        <name>Mn(2+)</name>
        <dbReference type="ChEBI" id="CHEBI:29035"/>
    </ligand>
</feature>
<keyword evidence="2" id="KW-1003">Cell membrane</keyword>
<dbReference type="EMBL" id="JPIN01000007">
    <property type="protein sequence ID" value="KFZ28569.1"/>
    <property type="molecule type" value="Genomic_DNA"/>
</dbReference>
<evidence type="ECO:0000259" key="10">
    <source>
        <dbReference type="Pfam" id="PF00884"/>
    </source>
</evidence>
<keyword evidence="12" id="KW-1185">Reference proteome</keyword>
<keyword evidence="7" id="KW-0479">Metal-binding</keyword>
<evidence type="ECO:0000256" key="6">
    <source>
        <dbReference type="PIRSR" id="PIRSR005091-1"/>
    </source>
</evidence>
<dbReference type="AlphaFoldDB" id="A0A094IRS2"/>
<dbReference type="Proteomes" id="UP000053718">
    <property type="component" value="Unassembled WGS sequence"/>
</dbReference>
<feature type="transmembrane region" description="Helical" evidence="9">
    <location>
        <begin position="185"/>
        <end position="205"/>
    </location>
</feature>
<keyword evidence="4 9" id="KW-1133">Transmembrane helix</keyword>
<feature type="active site" evidence="6">
    <location>
        <position position="340"/>
    </location>
</feature>
<dbReference type="Gene3D" id="3.30.1120.80">
    <property type="match status" value="1"/>
</dbReference>
<evidence type="ECO:0000256" key="2">
    <source>
        <dbReference type="ARBA" id="ARBA00022475"/>
    </source>
</evidence>
<keyword evidence="3 9" id="KW-0812">Transmembrane</keyword>
<dbReference type="eggNOG" id="COG1368">
    <property type="taxonomic scope" value="Bacteria"/>
</dbReference>
<feature type="transmembrane region" description="Helical" evidence="9">
    <location>
        <begin position="20"/>
        <end position="43"/>
    </location>
</feature>
<dbReference type="InterPro" id="IPR050448">
    <property type="entry name" value="OpgB/LTA_synthase_biosynth"/>
</dbReference>
<sequence length="663" mass="75067">MSNTPLLRELKPSLFQYRTLIAGFSLGLIILSISRLLLFIWQFDRVTEAGNLSYLMLMGLRADIVQMGYLTLPLLLFAPLFLNRWGARAWQKVQSIWLIIAITYITFMEISTPAFVMQYDLRPNRLFIEYLEYPKEVLSTLWGGFKIWLLLTVGVLSICLYGLIKLAKRLNQATYGHNQYTGRALIAWPLLMVLVFAGVRSTLAHRPANPAFFAVTSDALVNSLVISSAYSLEYAIYSMRHEENASRIYGDASLEEILNTVRAQPHLADKAFPSEEYPTVHFKKASRSFDKPKNIVVILEESLGATFVEDLGGINVTPNLQQLRKEGWWFQQLYATGTRSVRGIEAVISSFLPTPGRSTVKLSLSQQDFYTAADLLSREGYFTEFLYGGETHFDNMGSFFASNGFQSILGQSDIDNPKFVGSWGVSDEDLFDTAHKRFEKLAKKNTPFFSLVFTSSNHEPFEFPDDEVELYSTPKNTVENAVKYADFALGKFIDKAKTSNYWEDTIFLIVADHDTRVYGNELVPIQKFRIPGLILGGSIQPKEINEITSQIDLMPTVISLAGISAWTPAIGQDISNDTVPPANRAMMQFGNNYAWMTPQGVAILTPGEDRTGRYNFDERKFVTDQNINQRLRTEALAHALLPSWLYQHRAYFVPERLTEPSNE</sequence>
<dbReference type="PIRSF" id="PIRSF005091">
    <property type="entry name" value="Mmb_sulf_HI1246"/>
    <property type="match status" value="1"/>
</dbReference>
<evidence type="ECO:0000256" key="5">
    <source>
        <dbReference type="ARBA" id="ARBA00023136"/>
    </source>
</evidence>
<dbReference type="InterPro" id="IPR017850">
    <property type="entry name" value="Alkaline_phosphatase_core_sf"/>
</dbReference>
<feature type="domain" description="Sulfatase N-terminal" evidence="10">
    <location>
        <begin position="293"/>
        <end position="563"/>
    </location>
</feature>
<dbReference type="OrthoDB" id="9760224at2"/>
<proteinExistence type="predicted"/>
<protein>
    <submittedName>
        <fullName evidence="11">Sulfatase</fullName>
    </submittedName>
</protein>
<feature type="transmembrane region" description="Helical" evidence="9">
    <location>
        <begin position="63"/>
        <end position="83"/>
    </location>
</feature>
<evidence type="ECO:0000256" key="9">
    <source>
        <dbReference type="SAM" id="Phobius"/>
    </source>
</evidence>
<name>A0A094IRS2_9GAMM</name>
<feature type="transmembrane region" description="Helical" evidence="9">
    <location>
        <begin position="95"/>
        <end position="116"/>
    </location>
</feature>
<comment type="caution">
    <text evidence="11">The sequence shown here is derived from an EMBL/GenBank/DDBJ whole genome shotgun (WGS) entry which is preliminary data.</text>
</comment>
<evidence type="ECO:0000256" key="7">
    <source>
        <dbReference type="PIRSR" id="PIRSR005091-2"/>
    </source>
</evidence>
<accession>A0A094IRS2</accession>
<dbReference type="RefSeq" id="WP_034732391.1">
    <property type="nucleotide sequence ID" value="NZ_JPIN01000007.1"/>
</dbReference>
<feature type="binding site" evidence="7">
    <location>
        <position position="458"/>
    </location>
    <ligand>
        <name>substrate</name>
    </ligand>
</feature>
<comment type="subcellular location">
    <subcellularLocation>
        <location evidence="1">Cell membrane</location>
        <topology evidence="1">Multi-pass membrane protein</topology>
    </subcellularLocation>
</comment>
<dbReference type="CDD" id="cd16015">
    <property type="entry name" value="LTA_synthase"/>
    <property type="match status" value="1"/>
</dbReference>
<dbReference type="InterPro" id="IPR000917">
    <property type="entry name" value="Sulfatase_N"/>
</dbReference>
<evidence type="ECO:0000256" key="3">
    <source>
        <dbReference type="ARBA" id="ARBA00022692"/>
    </source>
</evidence>
<dbReference type="SUPFAM" id="SSF53649">
    <property type="entry name" value="Alkaline phosphatase-like"/>
    <property type="match status" value="1"/>
</dbReference>
<dbReference type="Gene3D" id="3.40.720.10">
    <property type="entry name" value="Alkaline Phosphatase, subunit A"/>
    <property type="match status" value="1"/>
</dbReference>
<evidence type="ECO:0000256" key="8">
    <source>
        <dbReference type="PIRSR" id="PIRSR005091-3"/>
    </source>
</evidence>
<evidence type="ECO:0000313" key="11">
    <source>
        <dbReference type="EMBL" id="KFZ28569.1"/>
    </source>
</evidence>
<keyword evidence="7" id="KW-0464">Manganese</keyword>
<reference evidence="11 12" key="1">
    <citation type="submission" date="2014-06" db="EMBL/GenBank/DDBJ databases">
        <title>Draft genome sequence of Idiomarina sp. MCCC 1A10513.</title>
        <authorList>
            <person name="Du J."/>
            <person name="Lai Q."/>
            <person name="Shao Z."/>
        </authorList>
    </citation>
    <scope>NUCLEOTIDE SEQUENCE [LARGE SCALE GENOMIC DNA]</scope>
    <source>
        <strain evidence="11 12">MCCC 1A10513</strain>
    </source>
</reference>
<feature type="transmembrane region" description="Helical" evidence="9">
    <location>
        <begin position="145"/>
        <end position="164"/>
    </location>
</feature>
<dbReference type="GO" id="GO:0046872">
    <property type="term" value="F:metal ion binding"/>
    <property type="evidence" value="ECO:0007669"/>
    <property type="project" value="UniProtKB-KW"/>
</dbReference>
<gene>
    <name evidence="11" type="ORF">IDAT_07390</name>
</gene>
<dbReference type="GO" id="GO:0005886">
    <property type="term" value="C:plasma membrane"/>
    <property type="evidence" value="ECO:0007669"/>
    <property type="project" value="UniProtKB-SubCell"/>
</dbReference>